<dbReference type="AlphaFoldDB" id="A0A1Y5TCB5"/>
<gene>
    <name evidence="2" type="ORF">OCH7691_02662</name>
</gene>
<dbReference type="InterPro" id="IPR020945">
    <property type="entry name" value="DMSO/NO3_reduct_chaperone"/>
</dbReference>
<dbReference type="InterPro" id="IPR050289">
    <property type="entry name" value="TorD/DmsD_chaperones"/>
</dbReference>
<dbReference type="Pfam" id="PF02613">
    <property type="entry name" value="Nitrate_red_del"/>
    <property type="match status" value="1"/>
</dbReference>
<keyword evidence="1" id="KW-0143">Chaperone</keyword>
<dbReference type="EMBL" id="FWFR01000002">
    <property type="protein sequence ID" value="SLN60486.1"/>
    <property type="molecule type" value="Genomic_DNA"/>
</dbReference>
<accession>A0A1Y5TCB5</accession>
<name>A0A1Y5TCB5_9PROT</name>
<dbReference type="InParanoid" id="A0A1Y5TCB5"/>
<dbReference type="PANTHER" id="PTHR34227:SF1">
    <property type="entry name" value="DIMETHYL SULFOXIDE REDUCTASE CHAPERONE-RELATED"/>
    <property type="match status" value="1"/>
</dbReference>
<dbReference type="Proteomes" id="UP000193200">
    <property type="component" value="Unassembled WGS sequence"/>
</dbReference>
<dbReference type="Gene3D" id="1.10.3480.10">
    <property type="entry name" value="TorD-like"/>
    <property type="match status" value="1"/>
</dbReference>
<evidence type="ECO:0000313" key="3">
    <source>
        <dbReference type="Proteomes" id="UP000193200"/>
    </source>
</evidence>
<dbReference type="SUPFAM" id="SSF89155">
    <property type="entry name" value="TorD-like"/>
    <property type="match status" value="1"/>
</dbReference>
<organism evidence="2 3">
    <name type="scientific">Oceanibacterium hippocampi</name>
    <dbReference type="NCBI Taxonomy" id="745714"/>
    <lineage>
        <taxon>Bacteria</taxon>
        <taxon>Pseudomonadati</taxon>
        <taxon>Pseudomonadota</taxon>
        <taxon>Alphaproteobacteria</taxon>
        <taxon>Sneathiellales</taxon>
        <taxon>Sneathiellaceae</taxon>
        <taxon>Oceanibacterium</taxon>
    </lineage>
</organism>
<dbReference type="PANTHER" id="PTHR34227">
    <property type="entry name" value="CHAPERONE PROTEIN YCDY"/>
    <property type="match status" value="1"/>
</dbReference>
<keyword evidence="3" id="KW-1185">Reference proteome</keyword>
<protein>
    <submittedName>
        <fullName evidence="2">Chaperone protein TorD</fullName>
    </submittedName>
</protein>
<evidence type="ECO:0000313" key="2">
    <source>
        <dbReference type="EMBL" id="SLN60486.1"/>
    </source>
</evidence>
<sequence length="223" mass="24123">MTESKGRAARLPEAVDQTLPTEPDIQEIPDDIPEEEFARAQHYTLLARFLAVEPDAELLQVAAGLTGDETPLGIAMADLARVAARTSPRAAREEYQALFIGLGRGELVPHGSFYLTGFLNEKPLAALRADLAVLGVGRAEQNRIPEDHAATLCEIMAGLIGGSFGAPLGLAAQRTFFGSHIGPWMGQFFEDLETAESADLYVPIGMLGRRFLEVESLAFQMLD</sequence>
<reference evidence="2 3" key="1">
    <citation type="submission" date="2017-03" db="EMBL/GenBank/DDBJ databases">
        <authorList>
            <person name="Afonso C.L."/>
            <person name="Miller P.J."/>
            <person name="Scott M.A."/>
            <person name="Spackman E."/>
            <person name="Goraichik I."/>
            <person name="Dimitrov K.M."/>
            <person name="Suarez D.L."/>
            <person name="Swayne D.E."/>
        </authorList>
    </citation>
    <scope>NUCLEOTIDE SEQUENCE [LARGE SCALE GENOMIC DNA]</scope>
    <source>
        <strain evidence="2 3">CECT 7691</strain>
    </source>
</reference>
<dbReference type="InterPro" id="IPR036411">
    <property type="entry name" value="TorD-like_sf"/>
</dbReference>
<proteinExistence type="predicted"/>
<dbReference type="RefSeq" id="WP_217807971.1">
    <property type="nucleotide sequence ID" value="NZ_FWFR01000002.1"/>
</dbReference>
<evidence type="ECO:0000256" key="1">
    <source>
        <dbReference type="ARBA" id="ARBA00023186"/>
    </source>
</evidence>